<dbReference type="InterPro" id="IPR004209">
    <property type="entry name" value="FTR_bsu"/>
</dbReference>
<dbReference type="EMBL" id="JACRTA010000003">
    <property type="protein sequence ID" value="MBC8568881.1"/>
    <property type="molecule type" value="Genomic_DNA"/>
</dbReference>
<organism evidence="1 2">
    <name type="scientific">Lentihominibacter hominis</name>
    <dbReference type="NCBI Taxonomy" id="2763645"/>
    <lineage>
        <taxon>Bacteria</taxon>
        <taxon>Bacillati</taxon>
        <taxon>Bacillota</taxon>
        <taxon>Clostridia</taxon>
        <taxon>Peptostreptococcales</taxon>
        <taxon>Anaerovoracaceae</taxon>
        <taxon>Lentihominibacter</taxon>
    </lineage>
</organism>
<proteinExistence type="predicted"/>
<dbReference type="RefSeq" id="WP_177269128.1">
    <property type="nucleotide sequence ID" value="NZ_JACRTA010000003.1"/>
</dbReference>
<gene>
    <name evidence="1" type="ORF">H8692_08935</name>
</gene>
<comment type="caution">
    <text evidence="1">The sequence shown here is derived from an EMBL/GenBank/DDBJ whole genome shotgun (WGS) entry which is preliminary data.</text>
</comment>
<accession>A0A926EB41</accession>
<evidence type="ECO:0000313" key="2">
    <source>
        <dbReference type="Proteomes" id="UP000610862"/>
    </source>
</evidence>
<keyword evidence="2" id="KW-1185">Reference proteome</keyword>
<dbReference type="InterPro" id="IPR036644">
    <property type="entry name" value="FTR_bsu_sf"/>
</dbReference>
<sequence>MAVTLNKDKEVVKKIKEGLVKKHGYCPCRVEIKPENKCICQEFKDQIEDPDFEGYCHCMLYYKSKD</sequence>
<name>A0A926EB41_9FIRM</name>
<dbReference type="SUPFAM" id="SSF57662">
    <property type="entry name" value="Ferredoxin thioredoxin reductase (FTR), catalytic beta chain"/>
    <property type="match status" value="1"/>
</dbReference>
<evidence type="ECO:0000313" key="1">
    <source>
        <dbReference type="EMBL" id="MBC8568881.1"/>
    </source>
</evidence>
<dbReference type="AlphaFoldDB" id="A0A926EB41"/>
<dbReference type="Gene3D" id="3.90.460.10">
    <property type="entry name" value="Ferredoxin thioredoxin reductase catalytic beta subunit"/>
    <property type="match status" value="1"/>
</dbReference>
<dbReference type="Pfam" id="PF02943">
    <property type="entry name" value="FeThRed_B"/>
    <property type="match status" value="1"/>
</dbReference>
<dbReference type="GO" id="GO:0016730">
    <property type="term" value="F:oxidoreductase activity, acting on iron-sulfur proteins as donors"/>
    <property type="evidence" value="ECO:0007669"/>
    <property type="project" value="InterPro"/>
</dbReference>
<dbReference type="Proteomes" id="UP000610862">
    <property type="component" value="Unassembled WGS sequence"/>
</dbReference>
<reference evidence="1" key="1">
    <citation type="submission" date="2020-08" db="EMBL/GenBank/DDBJ databases">
        <title>Genome public.</title>
        <authorList>
            <person name="Liu C."/>
            <person name="Sun Q."/>
        </authorList>
    </citation>
    <scope>NUCLEOTIDE SEQUENCE</scope>
    <source>
        <strain evidence="1">NSJ-24</strain>
    </source>
</reference>
<protein>
    <submittedName>
        <fullName evidence="1">Ferredoxin thioredoxin reductase catalytic beta chain</fullName>
    </submittedName>
</protein>